<dbReference type="Proteomes" id="UP001189429">
    <property type="component" value="Unassembled WGS sequence"/>
</dbReference>
<keyword evidence="4" id="KW-1185">Reference proteome</keyword>
<proteinExistence type="predicted"/>
<dbReference type="SUPFAM" id="SSF81324">
    <property type="entry name" value="Voltage-gated potassium channels"/>
    <property type="match status" value="1"/>
</dbReference>
<dbReference type="PANTHER" id="PTHR47823:SF9">
    <property type="entry name" value="CHROMOSOME UNDETERMINED SCAFFOLD_10, WHOLE GENOME SHOTGUN SEQUENCE"/>
    <property type="match status" value="1"/>
</dbReference>
<keyword evidence="1" id="KW-0812">Transmembrane</keyword>
<comment type="caution">
    <text evidence="3">The sequence shown here is derived from an EMBL/GenBank/DDBJ whole genome shotgun (WGS) entry which is preliminary data.</text>
</comment>
<protein>
    <recommendedName>
        <fullName evidence="2">Potassium channel domain-containing protein</fullName>
    </recommendedName>
</protein>
<dbReference type="Pfam" id="PF07885">
    <property type="entry name" value="Ion_trans_2"/>
    <property type="match status" value="1"/>
</dbReference>
<feature type="transmembrane region" description="Helical" evidence="1">
    <location>
        <begin position="48"/>
        <end position="69"/>
    </location>
</feature>
<name>A0ABN9TEA4_9DINO</name>
<dbReference type="Gene3D" id="1.10.287.70">
    <property type="match status" value="1"/>
</dbReference>
<keyword evidence="1" id="KW-1133">Transmembrane helix</keyword>
<accession>A0ABN9TEA4</accession>
<feature type="transmembrane region" description="Helical" evidence="1">
    <location>
        <begin position="81"/>
        <end position="106"/>
    </location>
</feature>
<evidence type="ECO:0000259" key="2">
    <source>
        <dbReference type="Pfam" id="PF07885"/>
    </source>
</evidence>
<feature type="non-terminal residue" evidence="3">
    <location>
        <position position="1"/>
    </location>
</feature>
<evidence type="ECO:0000313" key="3">
    <source>
        <dbReference type="EMBL" id="CAK0843854.1"/>
    </source>
</evidence>
<reference evidence="3" key="1">
    <citation type="submission" date="2023-10" db="EMBL/GenBank/DDBJ databases">
        <authorList>
            <person name="Chen Y."/>
            <person name="Shah S."/>
            <person name="Dougan E. K."/>
            <person name="Thang M."/>
            <person name="Chan C."/>
        </authorList>
    </citation>
    <scope>NUCLEOTIDE SEQUENCE [LARGE SCALE GENOMIC DNA]</scope>
</reference>
<feature type="non-terminal residue" evidence="3">
    <location>
        <position position="167"/>
    </location>
</feature>
<sequence>VHWMACLWVACEGKRWNGVIATLIDHQPDATWLSAFEDNSGGELPCDLNATCVWLLSLYWAIMTLTTVGYGDITPQNWLEFILCCITMLLMGFTWAYIVGSIVALISNLDKYGNEFKQQMDDLNDMCEDRDVPRPLRIELRQYLMKSKTIPKQLQQRELLTRRLSKT</sequence>
<keyword evidence="1" id="KW-0472">Membrane</keyword>
<evidence type="ECO:0000256" key="1">
    <source>
        <dbReference type="SAM" id="Phobius"/>
    </source>
</evidence>
<organism evidence="3 4">
    <name type="scientific">Prorocentrum cordatum</name>
    <dbReference type="NCBI Taxonomy" id="2364126"/>
    <lineage>
        <taxon>Eukaryota</taxon>
        <taxon>Sar</taxon>
        <taxon>Alveolata</taxon>
        <taxon>Dinophyceae</taxon>
        <taxon>Prorocentrales</taxon>
        <taxon>Prorocentraceae</taxon>
        <taxon>Prorocentrum</taxon>
    </lineage>
</organism>
<gene>
    <name evidence="3" type="ORF">PCOR1329_LOCUS38075</name>
</gene>
<evidence type="ECO:0000313" key="4">
    <source>
        <dbReference type="Proteomes" id="UP001189429"/>
    </source>
</evidence>
<dbReference type="EMBL" id="CAUYUJ010014615">
    <property type="protein sequence ID" value="CAK0843854.1"/>
    <property type="molecule type" value="Genomic_DNA"/>
</dbReference>
<dbReference type="InterPro" id="IPR013099">
    <property type="entry name" value="K_chnl_dom"/>
</dbReference>
<dbReference type="PANTHER" id="PTHR47823">
    <property type="entry name" value="ION_TRANS DOMAIN-CONTAINING PROTEIN"/>
    <property type="match status" value="1"/>
</dbReference>
<feature type="domain" description="Potassium channel" evidence="2">
    <location>
        <begin position="54"/>
        <end position="106"/>
    </location>
</feature>